<reference evidence="4" key="1">
    <citation type="submission" date="2021-05" db="EMBL/GenBank/DDBJ databases">
        <authorList>
            <person name="Arsene-Ploetze F."/>
        </authorList>
    </citation>
    <scope>NUCLEOTIDE SEQUENCE</scope>
    <source>
        <strain evidence="4">DSM 42138</strain>
    </source>
</reference>
<dbReference type="Gene3D" id="2.60.120.260">
    <property type="entry name" value="Galactose-binding domain-like"/>
    <property type="match status" value="1"/>
</dbReference>
<keyword evidence="2" id="KW-0812">Transmembrane</keyword>
<dbReference type="Pfam" id="PF25302">
    <property type="entry name" value="NADase_transloc"/>
    <property type="match status" value="1"/>
</dbReference>
<dbReference type="InterPro" id="IPR008979">
    <property type="entry name" value="Galactose-bd-like_sf"/>
</dbReference>
<name>A0A9W4DK47_9ACTN</name>
<accession>A0A9W4DK47</accession>
<evidence type="ECO:0000259" key="3">
    <source>
        <dbReference type="Pfam" id="PF25302"/>
    </source>
</evidence>
<dbReference type="RefSeq" id="WP_251487998.1">
    <property type="nucleotide sequence ID" value="NZ_CAJSLV010000047.1"/>
</dbReference>
<feature type="region of interest" description="Disordered" evidence="1">
    <location>
        <begin position="28"/>
        <end position="119"/>
    </location>
</feature>
<gene>
    <name evidence="4" type="ORF">SCOCK_190064</name>
</gene>
<keyword evidence="2" id="KW-1133">Transmembrane helix</keyword>
<keyword evidence="5" id="KW-1185">Reference proteome</keyword>
<keyword evidence="2" id="KW-0472">Membrane</keyword>
<evidence type="ECO:0000313" key="5">
    <source>
        <dbReference type="Proteomes" id="UP001152519"/>
    </source>
</evidence>
<dbReference type="SUPFAM" id="SSF49785">
    <property type="entry name" value="Galactose-binding domain-like"/>
    <property type="match status" value="1"/>
</dbReference>
<feature type="transmembrane region" description="Helical" evidence="2">
    <location>
        <begin position="209"/>
        <end position="229"/>
    </location>
</feature>
<dbReference type="NCBIfam" id="NF047619">
    <property type="entry name" value="NADase_discoid"/>
    <property type="match status" value="1"/>
</dbReference>
<dbReference type="Proteomes" id="UP001152519">
    <property type="component" value="Unassembled WGS sequence"/>
</dbReference>
<dbReference type="EMBL" id="CAJSLV010000047">
    <property type="protein sequence ID" value="CAG6392896.1"/>
    <property type="molecule type" value="Genomic_DNA"/>
</dbReference>
<dbReference type="AlphaFoldDB" id="A0A9W4DK47"/>
<feature type="compositionally biased region" description="Pro residues" evidence="1">
    <location>
        <begin position="47"/>
        <end position="92"/>
    </location>
</feature>
<proteinExistence type="predicted"/>
<evidence type="ECO:0000256" key="1">
    <source>
        <dbReference type="SAM" id="MobiDB-lite"/>
    </source>
</evidence>
<sequence length="386" mass="41487">MICPTCRHDNPPGTRFCAACQAFLAWDPAPESAADPPPDPDAHHRPPPQGYGPPPAALPEPAPPPQPPAQGFGPPPQRYEPVPPPLPPPDPRSGPVVPDAAAARRPGERMDRPQPVTGFFDVGTEQPAAESARPPDRPCPRCRAANPADRHLCGRCGAVLDPVAPAPTAPAPVPEARPPWWRRLRRPERTVAAGYRPHTRTRRRLRPRVVWPAVVVVLALVGWLVRVQLSDLVSNIQDRSAKPAPLHPNTATASTAEPAHPADMAFDGYANRYWAPAAPGAGAGQYVEAGFPHAVRLVTILITPGCSADDGTFLMQARPSKITLTFYDTAGRPTTHTVTLHDQAGPQTFEVHASDVTKVRLTTDASYGATGRHRLAIAEVEFFGRQ</sequence>
<evidence type="ECO:0000256" key="2">
    <source>
        <dbReference type="SAM" id="Phobius"/>
    </source>
</evidence>
<feature type="domain" description="NAD glycohydrolase translocation F5/8 type C" evidence="3">
    <location>
        <begin position="257"/>
        <end position="382"/>
    </location>
</feature>
<comment type="caution">
    <text evidence="4">The sequence shown here is derived from an EMBL/GenBank/DDBJ whole genome shotgun (WGS) entry which is preliminary data.</text>
</comment>
<organism evidence="4 5">
    <name type="scientific">Actinacidiphila cocklensis</name>
    <dbReference type="NCBI Taxonomy" id="887465"/>
    <lineage>
        <taxon>Bacteria</taxon>
        <taxon>Bacillati</taxon>
        <taxon>Actinomycetota</taxon>
        <taxon>Actinomycetes</taxon>
        <taxon>Kitasatosporales</taxon>
        <taxon>Streptomycetaceae</taxon>
        <taxon>Actinacidiphila</taxon>
    </lineage>
</organism>
<feature type="compositionally biased region" description="Low complexity" evidence="1">
    <location>
        <begin position="93"/>
        <end position="104"/>
    </location>
</feature>
<protein>
    <recommendedName>
        <fullName evidence="3">NAD glycohydrolase translocation F5/8 type C domain-containing protein</fullName>
    </recommendedName>
</protein>
<evidence type="ECO:0000313" key="4">
    <source>
        <dbReference type="EMBL" id="CAG6392896.1"/>
    </source>
</evidence>
<dbReference type="InterPro" id="IPR057561">
    <property type="entry name" value="NADase_transloc"/>
</dbReference>